<gene>
    <name evidence="4" type="ORF">N8M53_14080</name>
</gene>
<dbReference type="AlphaFoldDB" id="A0AA47KP01"/>
<accession>A0AA47KP01</accession>
<dbReference type="Pfam" id="PF13561">
    <property type="entry name" value="adh_short_C2"/>
    <property type="match status" value="1"/>
</dbReference>
<comment type="similarity">
    <text evidence="1">Belongs to the short-chain dehydrogenases/reductases (SDR) family.</text>
</comment>
<keyword evidence="2" id="KW-0560">Oxidoreductase</keyword>
<protein>
    <submittedName>
        <fullName evidence="4">SDR family oxidoreductase</fullName>
    </submittedName>
</protein>
<feature type="domain" description="Ketoreductase" evidence="3">
    <location>
        <begin position="3"/>
        <end position="178"/>
    </location>
</feature>
<proteinExistence type="inferred from homology"/>
<evidence type="ECO:0000313" key="5">
    <source>
        <dbReference type="Proteomes" id="UP001164748"/>
    </source>
</evidence>
<dbReference type="RefSeq" id="WP_077771700.1">
    <property type="nucleotide sequence ID" value="NZ_CP114589.1"/>
</dbReference>
<dbReference type="GO" id="GO:0016491">
    <property type="term" value="F:oxidoreductase activity"/>
    <property type="evidence" value="ECO:0007669"/>
    <property type="project" value="UniProtKB-KW"/>
</dbReference>
<dbReference type="SMART" id="SM00822">
    <property type="entry name" value="PKS_KR"/>
    <property type="match status" value="1"/>
</dbReference>
<evidence type="ECO:0000259" key="3">
    <source>
        <dbReference type="SMART" id="SM00822"/>
    </source>
</evidence>
<organism evidence="4 5">
    <name type="scientific">Salinivibrio kushneri</name>
    <dbReference type="NCBI Taxonomy" id="1908198"/>
    <lineage>
        <taxon>Bacteria</taxon>
        <taxon>Pseudomonadati</taxon>
        <taxon>Pseudomonadota</taxon>
        <taxon>Gammaproteobacteria</taxon>
        <taxon>Vibrionales</taxon>
        <taxon>Vibrionaceae</taxon>
        <taxon>Salinivibrio</taxon>
    </lineage>
</organism>
<dbReference type="EMBL" id="CP114589">
    <property type="protein sequence ID" value="WBA10476.1"/>
    <property type="molecule type" value="Genomic_DNA"/>
</dbReference>
<evidence type="ECO:0000313" key="4">
    <source>
        <dbReference type="EMBL" id="WBA10476.1"/>
    </source>
</evidence>
<dbReference type="PANTHER" id="PTHR43639:SF1">
    <property type="entry name" value="SHORT-CHAIN DEHYDROGENASE_REDUCTASE FAMILY PROTEIN"/>
    <property type="match status" value="1"/>
</dbReference>
<dbReference type="PANTHER" id="PTHR43639">
    <property type="entry name" value="OXIDOREDUCTASE, SHORT-CHAIN DEHYDROGENASE/REDUCTASE FAMILY (AFU_ORTHOLOGUE AFUA_5G02870)"/>
    <property type="match status" value="1"/>
</dbReference>
<reference evidence="4" key="1">
    <citation type="submission" date="2022-09" db="EMBL/GenBank/DDBJ databases">
        <authorList>
            <person name="Li Z.-J."/>
        </authorList>
    </citation>
    <scope>NUCLEOTIDE SEQUENCE</scope>
    <source>
        <strain evidence="4">TGB11</strain>
        <plasmid evidence="4">unnamed</plasmid>
    </source>
</reference>
<geneLocation type="plasmid" evidence="4 5">
    <name>unnamed</name>
</geneLocation>
<evidence type="ECO:0000256" key="1">
    <source>
        <dbReference type="ARBA" id="ARBA00006484"/>
    </source>
</evidence>
<keyword evidence="4" id="KW-0614">Plasmid</keyword>
<sequence>MNPVAIVTGASGGIGRETAKLLAQRGYAICINYLSNSESAFALVDELQAIGVNAIAVQADVSSEEGVKRLFSEADNRLGNITALVNNAGIMLPQSTVSSMDAERINAMFQANVTSAFLCCREAVHRMAQSRGGNGGAIVNVSSAAVKTGSPNEYVDYAATKAALDTLTMGLAKEVGREGIRVNAVRPGPIDTDMHAAGGEPDRVARVADNIPLGRGGSTLEVAEMIAWLLSDNASYSTGSLFDVAGGM</sequence>
<dbReference type="InterPro" id="IPR020904">
    <property type="entry name" value="Sc_DH/Rdtase_CS"/>
</dbReference>
<dbReference type="PRINTS" id="PR00081">
    <property type="entry name" value="GDHRDH"/>
</dbReference>
<dbReference type="CDD" id="cd05233">
    <property type="entry name" value="SDR_c"/>
    <property type="match status" value="1"/>
</dbReference>
<dbReference type="Gene3D" id="3.40.50.720">
    <property type="entry name" value="NAD(P)-binding Rossmann-like Domain"/>
    <property type="match status" value="1"/>
</dbReference>
<evidence type="ECO:0000256" key="2">
    <source>
        <dbReference type="ARBA" id="ARBA00023002"/>
    </source>
</evidence>
<dbReference type="InterPro" id="IPR036291">
    <property type="entry name" value="NAD(P)-bd_dom_sf"/>
</dbReference>
<dbReference type="Proteomes" id="UP001164748">
    <property type="component" value="Plasmid unnamed"/>
</dbReference>
<dbReference type="SUPFAM" id="SSF51735">
    <property type="entry name" value="NAD(P)-binding Rossmann-fold domains"/>
    <property type="match status" value="1"/>
</dbReference>
<name>A0AA47KP01_9GAMM</name>
<dbReference type="FunFam" id="3.40.50.720:FF:000084">
    <property type="entry name" value="Short-chain dehydrogenase reductase"/>
    <property type="match status" value="1"/>
</dbReference>
<dbReference type="PRINTS" id="PR00080">
    <property type="entry name" value="SDRFAMILY"/>
</dbReference>
<dbReference type="InterPro" id="IPR057326">
    <property type="entry name" value="KR_dom"/>
</dbReference>
<dbReference type="PROSITE" id="PS00061">
    <property type="entry name" value="ADH_SHORT"/>
    <property type="match status" value="1"/>
</dbReference>
<dbReference type="InterPro" id="IPR002347">
    <property type="entry name" value="SDR_fam"/>
</dbReference>